<evidence type="ECO:0000313" key="3">
    <source>
        <dbReference type="Proteomes" id="UP000479710"/>
    </source>
</evidence>
<evidence type="ECO:0000313" key="2">
    <source>
        <dbReference type="EMBL" id="KAF0904589.1"/>
    </source>
</evidence>
<protein>
    <submittedName>
        <fullName evidence="2">Uncharacterized protein</fullName>
    </submittedName>
</protein>
<gene>
    <name evidence="2" type="ORF">E2562_035688</name>
</gene>
<proteinExistence type="predicted"/>
<accession>A0A6G1CWZ7</accession>
<dbReference type="Proteomes" id="UP000479710">
    <property type="component" value="Unassembled WGS sequence"/>
</dbReference>
<name>A0A6G1CWZ7_9ORYZ</name>
<sequence>MSIQHEAIYDDMPGQWLFDALSPATQSSRRGKKQKRTAAVAETASRPGRLQSQSPPEGRGGALAELESGGGSCNSYKLDGSSAVAREDDVVGISKFSDCLSATPHGATTRSRCVQAEDNRQARSRSQHDCEVSTAHAICVLTPLPVAN</sequence>
<organism evidence="2 3">
    <name type="scientific">Oryza meyeriana var. granulata</name>
    <dbReference type="NCBI Taxonomy" id="110450"/>
    <lineage>
        <taxon>Eukaryota</taxon>
        <taxon>Viridiplantae</taxon>
        <taxon>Streptophyta</taxon>
        <taxon>Embryophyta</taxon>
        <taxon>Tracheophyta</taxon>
        <taxon>Spermatophyta</taxon>
        <taxon>Magnoliopsida</taxon>
        <taxon>Liliopsida</taxon>
        <taxon>Poales</taxon>
        <taxon>Poaceae</taxon>
        <taxon>BOP clade</taxon>
        <taxon>Oryzoideae</taxon>
        <taxon>Oryzeae</taxon>
        <taxon>Oryzinae</taxon>
        <taxon>Oryza</taxon>
        <taxon>Oryza meyeriana</taxon>
    </lineage>
</organism>
<dbReference type="AlphaFoldDB" id="A0A6G1CWZ7"/>
<evidence type="ECO:0000256" key="1">
    <source>
        <dbReference type="SAM" id="MobiDB-lite"/>
    </source>
</evidence>
<comment type="caution">
    <text evidence="2">The sequence shown here is derived from an EMBL/GenBank/DDBJ whole genome shotgun (WGS) entry which is preliminary data.</text>
</comment>
<reference evidence="2 3" key="1">
    <citation type="submission" date="2019-11" db="EMBL/GenBank/DDBJ databases">
        <title>Whole genome sequence of Oryza granulata.</title>
        <authorList>
            <person name="Li W."/>
        </authorList>
    </citation>
    <scope>NUCLEOTIDE SEQUENCE [LARGE SCALE GENOMIC DNA]</scope>
    <source>
        <strain evidence="3">cv. Menghai</strain>
        <tissue evidence="2">Leaf</tissue>
    </source>
</reference>
<keyword evidence="3" id="KW-1185">Reference proteome</keyword>
<dbReference type="EMBL" id="SPHZ02000008">
    <property type="protein sequence ID" value="KAF0904589.1"/>
    <property type="molecule type" value="Genomic_DNA"/>
</dbReference>
<feature type="region of interest" description="Disordered" evidence="1">
    <location>
        <begin position="23"/>
        <end position="69"/>
    </location>
</feature>